<keyword evidence="11" id="KW-1185">Reference proteome</keyword>
<dbReference type="EMBL" id="AZIM01001979">
    <property type="protein sequence ID" value="ETE65135.1"/>
    <property type="molecule type" value="Genomic_DNA"/>
</dbReference>
<proteinExistence type="predicted"/>
<keyword evidence="7" id="KW-0539">Nucleus</keyword>
<dbReference type="GO" id="GO:0005737">
    <property type="term" value="C:cytoplasm"/>
    <property type="evidence" value="ECO:0007669"/>
    <property type="project" value="UniProtKB-SubCell"/>
</dbReference>
<evidence type="ECO:0000256" key="5">
    <source>
        <dbReference type="ARBA" id="ARBA00022525"/>
    </source>
</evidence>
<organism evidence="10 11">
    <name type="scientific">Ophiophagus hannah</name>
    <name type="common">King cobra</name>
    <name type="synonym">Naja hannah</name>
    <dbReference type="NCBI Taxonomy" id="8665"/>
    <lineage>
        <taxon>Eukaryota</taxon>
        <taxon>Metazoa</taxon>
        <taxon>Chordata</taxon>
        <taxon>Craniata</taxon>
        <taxon>Vertebrata</taxon>
        <taxon>Euteleostomi</taxon>
        <taxon>Lepidosauria</taxon>
        <taxon>Squamata</taxon>
        <taxon>Bifurcata</taxon>
        <taxon>Unidentata</taxon>
        <taxon>Episquamata</taxon>
        <taxon>Toxicofera</taxon>
        <taxon>Serpentes</taxon>
        <taxon>Colubroidea</taxon>
        <taxon>Elapidae</taxon>
        <taxon>Elapinae</taxon>
        <taxon>Ophiophagus</taxon>
    </lineage>
</organism>
<dbReference type="Proteomes" id="UP000018936">
    <property type="component" value="Unassembled WGS sequence"/>
</dbReference>
<evidence type="ECO:0000256" key="1">
    <source>
        <dbReference type="ARBA" id="ARBA00004123"/>
    </source>
</evidence>
<dbReference type="GO" id="GO:0048306">
    <property type="term" value="F:calcium-dependent protein binding"/>
    <property type="evidence" value="ECO:0007669"/>
    <property type="project" value="TreeGrafter"/>
</dbReference>
<dbReference type="InterPro" id="IPR034325">
    <property type="entry name" value="S-100_dom"/>
</dbReference>
<dbReference type="OrthoDB" id="8881129at2759"/>
<reference evidence="10 11" key="1">
    <citation type="journal article" date="2013" name="Proc. Natl. Acad. Sci. U.S.A.">
        <title>The king cobra genome reveals dynamic gene evolution and adaptation in the snake venom system.</title>
        <authorList>
            <person name="Vonk F.J."/>
            <person name="Casewell N.R."/>
            <person name="Henkel C.V."/>
            <person name="Heimberg A.M."/>
            <person name="Jansen H.J."/>
            <person name="McCleary R.J."/>
            <person name="Kerkkamp H.M."/>
            <person name="Vos R.A."/>
            <person name="Guerreiro I."/>
            <person name="Calvete J.J."/>
            <person name="Wuster W."/>
            <person name="Woods A.E."/>
            <person name="Logan J.M."/>
            <person name="Harrison R.A."/>
            <person name="Castoe T.A."/>
            <person name="de Koning A.P."/>
            <person name="Pollock D.D."/>
            <person name="Yandell M."/>
            <person name="Calderon D."/>
            <person name="Renjifo C."/>
            <person name="Currier R.B."/>
            <person name="Salgado D."/>
            <person name="Pla D."/>
            <person name="Sanz L."/>
            <person name="Hyder A.S."/>
            <person name="Ribeiro J.M."/>
            <person name="Arntzen J.W."/>
            <person name="van den Thillart G.E."/>
            <person name="Boetzer M."/>
            <person name="Pirovano W."/>
            <person name="Dirks R.P."/>
            <person name="Spaink H.P."/>
            <person name="Duboule D."/>
            <person name="McGlinn E."/>
            <person name="Kini R.M."/>
            <person name="Richardson M.K."/>
        </authorList>
    </citation>
    <scope>NUCLEOTIDE SEQUENCE</scope>
    <source>
        <tissue evidence="10">Blood</tissue>
    </source>
</reference>
<protein>
    <recommendedName>
        <fullName evidence="9">S100/CaBP-9k-type calcium binding subdomain domain-containing protein</fullName>
    </recommendedName>
</protein>
<evidence type="ECO:0000256" key="2">
    <source>
        <dbReference type="ARBA" id="ARBA00004496"/>
    </source>
</evidence>
<dbReference type="PANTHER" id="PTHR11639">
    <property type="entry name" value="S100 CALCIUM-BINDING PROTEIN"/>
    <property type="match status" value="1"/>
</dbReference>
<dbReference type="GO" id="GO:0046914">
    <property type="term" value="F:transition metal ion binding"/>
    <property type="evidence" value="ECO:0007669"/>
    <property type="project" value="InterPro"/>
</dbReference>
<evidence type="ECO:0000313" key="10">
    <source>
        <dbReference type="EMBL" id="ETE65135.1"/>
    </source>
</evidence>
<dbReference type="Pfam" id="PF01023">
    <property type="entry name" value="S_100"/>
    <property type="match status" value="1"/>
</dbReference>
<gene>
    <name evidence="10" type="ORF">L345_09089</name>
</gene>
<evidence type="ECO:0000256" key="4">
    <source>
        <dbReference type="ARBA" id="ARBA00022490"/>
    </source>
</evidence>
<dbReference type="GO" id="GO:0005576">
    <property type="term" value="C:extracellular region"/>
    <property type="evidence" value="ECO:0007669"/>
    <property type="project" value="UniProtKB-SubCell"/>
</dbReference>
<feature type="compositionally biased region" description="Basic and acidic residues" evidence="8">
    <location>
        <begin position="91"/>
        <end position="101"/>
    </location>
</feature>
<accession>V8NST6</accession>
<feature type="region of interest" description="Disordered" evidence="8">
    <location>
        <begin position="70"/>
        <end position="101"/>
    </location>
</feature>
<evidence type="ECO:0000256" key="8">
    <source>
        <dbReference type="SAM" id="MobiDB-lite"/>
    </source>
</evidence>
<dbReference type="InterPro" id="IPR011992">
    <property type="entry name" value="EF-hand-dom_pair"/>
</dbReference>
<keyword evidence="4" id="KW-0963">Cytoplasm</keyword>
<sequence>MDTPLEEALGVMVETFYKYSAKEGDCYKLSKTEMKELLLEEMPNFVKGATQHCPGSKQVGVSVRGHGCLPGLGAQSRPPYPPPPFCSGATRRKESQESRPH</sequence>
<dbReference type="SUPFAM" id="SSF47473">
    <property type="entry name" value="EF-hand"/>
    <property type="match status" value="1"/>
</dbReference>
<comment type="subcellular location">
    <subcellularLocation>
        <location evidence="2">Cytoplasm</location>
    </subcellularLocation>
    <subcellularLocation>
        <location evidence="1">Nucleus</location>
    </subcellularLocation>
    <subcellularLocation>
        <location evidence="3">Secreted</location>
    </subcellularLocation>
</comment>
<dbReference type="AlphaFoldDB" id="V8NST6"/>
<dbReference type="CDD" id="cd00213">
    <property type="entry name" value="S-100"/>
    <property type="match status" value="1"/>
</dbReference>
<feature type="domain" description="S100/CaBP-9k-type calcium binding subdomain" evidence="9">
    <location>
        <begin position="5"/>
        <end position="47"/>
    </location>
</feature>
<dbReference type="PANTHER" id="PTHR11639:SF51">
    <property type="entry name" value="PROTEIN S100-A4"/>
    <property type="match status" value="1"/>
</dbReference>
<evidence type="ECO:0000313" key="11">
    <source>
        <dbReference type="Proteomes" id="UP000018936"/>
    </source>
</evidence>
<dbReference type="InterPro" id="IPR013787">
    <property type="entry name" value="S100_Ca-bd_sub"/>
</dbReference>
<keyword evidence="5" id="KW-0964">Secreted</keyword>
<evidence type="ECO:0000259" key="9">
    <source>
        <dbReference type="SMART" id="SM01394"/>
    </source>
</evidence>
<evidence type="ECO:0000256" key="7">
    <source>
        <dbReference type="ARBA" id="ARBA00023242"/>
    </source>
</evidence>
<feature type="non-terminal residue" evidence="10">
    <location>
        <position position="1"/>
    </location>
</feature>
<evidence type="ECO:0000256" key="6">
    <source>
        <dbReference type="ARBA" id="ARBA00022990"/>
    </source>
</evidence>
<name>V8NST6_OPHHA</name>
<comment type="caution">
    <text evidence="10">The sequence shown here is derived from an EMBL/GenBank/DDBJ whole genome shotgun (WGS) entry which is preliminary data.</text>
</comment>
<dbReference type="Gene3D" id="1.10.238.10">
    <property type="entry name" value="EF-hand"/>
    <property type="match status" value="1"/>
</dbReference>
<dbReference type="GO" id="GO:0005634">
    <property type="term" value="C:nucleus"/>
    <property type="evidence" value="ECO:0007669"/>
    <property type="project" value="UniProtKB-SubCell"/>
</dbReference>
<keyword evidence="6" id="KW-0007">Acetylation</keyword>
<dbReference type="GO" id="GO:0005509">
    <property type="term" value="F:calcium ion binding"/>
    <property type="evidence" value="ECO:0007669"/>
    <property type="project" value="TreeGrafter"/>
</dbReference>
<dbReference type="SMART" id="SM01394">
    <property type="entry name" value="S_100"/>
    <property type="match status" value="1"/>
</dbReference>
<evidence type="ECO:0000256" key="3">
    <source>
        <dbReference type="ARBA" id="ARBA00004613"/>
    </source>
</evidence>